<reference evidence="1" key="2">
    <citation type="journal article" date="2015" name="Fish Shellfish Immunol.">
        <title>Early steps in the European eel (Anguilla anguilla)-Vibrio vulnificus interaction in the gills: Role of the RtxA13 toxin.</title>
        <authorList>
            <person name="Callol A."/>
            <person name="Pajuelo D."/>
            <person name="Ebbesson L."/>
            <person name="Teles M."/>
            <person name="MacKenzie S."/>
            <person name="Amaro C."/>
        </authorList>
    </citation>
    <scope>NUCLEOTIDE SEQUENCE</scope>
</reference>
<organism evidence="1">
    <name type="scientific">Anguilla anguilla</name>
    <name type="common">European freshwater eel</name>
    <name type="synonym">Muraena anguilla</name>
    <dbReference type="NCBI Taxonomy" id="7936"/>
    <lineage>
        <taxon>Eukaryota</taxon>
        <taxon>Metazoa</taxon>
        <taxon>Chordata</taxon>
        <taxon>Craniata</taxon>
        <taxon>Vertebrata</taxon>
        <taxon>Euteleostomi</taxon>
        <taxon>Actinopterygii</taxon>
        <taxon>Neopterygii</taxon>
        <taxon>Teleostei</taxon>
        <taxon>Anguilliformes</taxon>
        <taxon>Anguillidae</taxon>
        <taxon>Anguilla</taxon>
    </lineage>
</organism>
<proteinExistence type="predicted"/>
<name>A0A0E9RSH5_ANGAN</name>
<dbReference type="AlphaFoldDB" id="A0A0E9RSH5"/>
<reference evidence="1" key="1">
    <citation type="submission" date="2014-11" db="EMBL/GenBank/DDBJ databases">
        <authorList>
            <person name="Amaro Gonzalez C."/>
        </authorList>
    </citation>
    <scope>NUCLEOTIDE SEQUENCE</scope>
</reference>
<dbReference type="EMBL" id="GBXM01076478">
    <property type="protein sequence ID" value="JAH32099.1"/>
    <property type="molecule type" value="Transcribed_RNA"/>
</dbReference>
<protein>
    <submittedName>
        <fullName evidence="1">Uncharacterized protein</fullName>
    </submittedName>
</protein>
<accession>A0A0E9RSH5</accession>
<evidence type="ECO:0000313" key="1">
    <source>
        <dbReference type="EMBL" id="JAH32099.1"/>
    </source>
</evidence>
<sequence>MKRPQSCLSLTKSSHLHITIAQSTRPQWFPSSTLLFGLSTNNQLNQL</sequence>